<evidence type="ECO:0008006" key="10">
    <source>
        <dbReference type="Google" id="ProtNLM"/>
    </source>
</evidence>
<dbReference type="SMART" id="SM00271">
    <property type="entry name" value="DnaJ"/>
    <property type="match status" value="1"/>
</dbReference>
<evidence type="ECO:0000256" key="2">
    <source>
        <dbReference type="ARBA" id="ARBA00022723"/>
    </source>
</evidence>
<organism evidence="8 9">
    <name type="scientific">Nothobranchius furzeri</name>
    <name type="common">Turquoise killifish</name>
    <dbReference type="NCBI Taxonomy" id="105023"/>
    <lineage>
        <taxon>Eukaryota</taxon>
        <taxon>Metazoa</taxon>
        <taxon>Chordata</taxon>
        <taxon>Craniata</taxon>
        <taxon>Vertebrata</taxon>
        <taxon>Euteleostomi</taxon>
        <taxon>Actinopterygii</taxon>
        <taxon>Neopterygii</taxon>
        <taxon>Teleostei</taxon>
        <taxon>Neoteleostei</taxon>
        <taxon>Acanthomorphata</taxon>
        <taxon>Ovalentaria</taxon>
        <taxon>Atherinomorphae</taxon>
        <taxon>Cyprinodontiformes</taxon>
        <taxon>Nothobranchiidae</taxon>
        <taxon>Nothobranchius</taxon>
    </lineage>
</organism>
<protein>
    <recommendedName>
        <fullName evidence="10">DnaJ (Hsp40) homolog, subfamily C, member 24</fullName>
    </recommendedName>
</protein>
<evidence type="ECO:0000256" key="1">
    <source>
        <dbReference type="ARBA" id="ARBA00006169"/>
    </source>
</evidence>
<dbReference type="RefSeq" id="XP_015821098.2">
    <property type="nucleotide sequence ID" value="XM_015965612.3"/>
</dbReference>
<keyword evidence="5" id="KW-1133">Transmembrane helix</keyword>
<dbReference type="GO" id="GO:0001671">
    <property type="term" value="F:ATPase activator activity"/>
    <property type="evidence" value="ECO:0007669"/>
    <property type="project" value="TreeGrafter"/>
</dbReference>
<dbReference type="Gene3D" id="1.10.287.110">
    <property type="entry name" value="DnaJ domain"/>
    <property type="match status" value="1"/>
</dbReference>
<dbReference type="GO" id="GO:0008198">
    <property type="term" value="F:ferrous iron binding"/>
    <property type="evidence" value="ECO:0007669"/>
    <property type="project" value="TreeGrafter"/>
</dbReference>
<keyword evidence="2" id="KW-0479">Metal-binding</keyword>
<evidence type="ECO:0000259" key="7">
    <source>
        <dbReference type="PROSITE" id="PS51074"/>
    </source>
</evidence>
<dbReference type="Pfam" id="PF00226">
    <property type="entry name" value="DnaJ"/>
    <property type="match status" value="1"/>
</dbReference>
<dbReference type="InterPro" id="IPR007872">
    <property type="entry name" value="DPH_MB_dom"/>
</dbReference>
<reference evidence="8" key="2">
    <citation type="submission" date="2025-08" db="UniProtKB">
        <authorList>
            <consortium name="Ensembl"/>
        </authorList>
    </citation>
    <scope>IDENTIFICATION</scope>
</reference>
<dbReference type="PROSITE" id="PS50076">
    <property type="entry name" value="DNAJ_2"/>
    <property type="match status" value="1"/>
</dbReference>
<dbReference type="SUPFAM" id="SSF144217">
    <property type="entry name" value="CSL zinc finger"/>
    <property type="match status" value="1"/>
</dbReference>
<dbReference type="AlphaFoldDB" id="A0A8C6LUT0"/>
<keyword evidence="3" id="KW-0862">Zinc</keyword>
<evidence type="ECO:0000313" key="9">
    <source>
        <dbReference type="Proteomes" id="UP000694548"/>
    </source>
</evidence>
<dbReference type="InterPro" id="IPR001623">
    <property type="entry name" value="DnaJ_domain"/>
</dbReference>
<evidence type="ECO:0000256" key="5">
    <source>
        <dbReference type="SAM" id="Phobius"/>
    </source>
</evidence>
<feature type="domain" description="J" evidence="6">
    <location>
        <begin position="74"/>
        <end position="138"/>
    </location>
</feature>
<keyword evidence="4" id="KW-0408">Iron</keyword>
<accession>A0A8C6LUT0</accession>
<dbReference type="GeneTree" id="ENSGT00390000005430"/>
<evidence type="ECO:0000256" key="4">
    <source>
        <dbReference type="ARBA" id="ARBA00023004"/>
    </source>
</evidence>
<dbReference type="PANTHER" id="PTHR45255:SF1">
    <property type="entry name" value="DNAJ HOMOLOG SUBFAMILY C MEMBER 24"/>
    <property type="match status" value="1"/>
</dbReference>
<dbReference type="Ensembl" id="ENSNFUT00015025370.1">
    <property type="protein sequence ID" value="ENSNFUP00015024268.1"/>
    <property type="gene ID" value="ENSNFUG00015011747.1"/>
</dbReference>
<reference evidence="8" key="1">
    <citation type="submission" date="2014-08" db="EMBL/GenBank/DDBJ databases">
        <authorList>
            <person name="Senf B."/>
            <person name="Petzold A."/>
            <person name="Downie B.R."/>
            <person name="Koch P."/>
            <person name="Platzer M."/>
        </authorList>
    </citation>
    <scope>NUCLEOTIDE SEQUENCE [LARGE SCALE GENOMIC DNA]</scope>
    <source>
        <strain evidence="8">GRZ</strain>
    </source>
</reference>
<dbReference type="CTD" id="120526"/>
<evidence type="ECO:0000313" key="8">
    <source>
        <dbReference type="Ensembl" id="ENSNFUP00015024268.1"/>
    </source>
</evidence>
<reference evidence="8" key="3">
    <citation type="submission" date="2025-09" db="UniProtKB">
        <authorList>
            <consortium name="Ensembl"/>
        </authorList>
    </citation>
    <scope>IDENTIFICATION</scope>
</reference>
<evidence type="ECO:0000259" key="6">
    <source>
        <dbReference type="PROSITE" id="PS50076"/>
    </source>
</evidence>
<keyword evidence="5" id="KW-0472">Membrane</keyword>
<dbReference type="CDD" id="cd06257">
    <property type="entry name" value="DnaJ"/>
    <property type="match status" value="1"/>
</dbReference>
<keyword evidence="9" id="KW-1185">Reference proteome</keyword>
<dbReference type="GeneID" id="107389474"/>
<sequence>MKWFLRYLIFPFVSGTLYGMVLVSSGLFQCCTLAFRLHPVDPNVFCDQELDGFIPLTARSRNRTNDMCDTKEKDWYAVLGASPSDSVQQLRHRYQQLALKHHPDRLEGEHSSEEFVELNEAWRLLSDQNMRRQYDLQRRAQELKQDCPVDDSVFLEDMIWDQGQCVYTYCCRCGGAFNISQKEVEEETRWTQQEEANQETKRRHQVGALVCCNTCSLSLHVTWPSNRKTQTLK</sequence>
<proteinExistence type="inferred from homology"/>
<feature type="transmembrane region" description="Helical" evidence="5">
    <location>
        <begin position="7"/>
        <end position="28"/>
    </location>
</feature>
<feature type="domain" description="DPH-type MB" evidence="7">
    <location>
        <begin position="149"/>
        <end position="224"/>
    </location>
</feature>
<dbReference type="InterPro" id="IPR036869">
    <property type="entry name" value="J_dom_sf"/>
</dbReference>
<keyword evidence="5" id="KW-0812">Transmembrane</keyword>
<dbReference type="SUPFAM" id="SSF46565">
    <property type="entry name" value="Chaperone J-domain"/>
    <property type="match status" value="1"/>
</dbReference>
<dbReference type="PROSITE" id="PS51074">
    <property type="entry name" value="DPH_MB"/>
    <property type="match status" value="1"/>
</dbReference>
<evidence type="ECO:0000256" key="3">
    <source>
        <dbReference type="ARBA" id="ARBA00022833"/>
    </source>
</evidence>
<comment type="similarity">
    <text evidence="1">Belongs to the DPH4 family.</text>
</comment>
<dbReference type="Gene3D" id="3.10.660.10">
    <property type="entry name" value="DPH Zinc finger"/>
    <property type="match status" value="1"/>
</dbReference>
<dbReference type="PRINTS" id="PR00625">
    <property type="entry name" value="JDOMAIN"/>
</dbReference>
<dbReference type="KEGG" id="nfu:107389474"/>
<dbReference type="InterPro" id="IPR036671">
    <property type="entry name" value="DPH_MB_sf"/>
</dbReference>
<dbReference type="PANTHER" id="PTHR45255">
    <property type="entry name" value="DNAJ HOMOLOG SUBFAMILY C MEMBER 24"/>
    <property type="match status" value="1"/>
</dbReference>
<gene>
    <name evidence="8" type="primary">dnajc24</name>
</gene>
<dbReference type="Pfam" id="PF05207">
    <property type="entry name" value="Zn_ribbon_CSL"/>
    <property type="match status" value="1"/>
</dbReference>
<name>A0A8C6LUT0_NOTFU</name>
<dbReference type="Proteomes" id="UP000694548">
    <property type="component" value="Chromosome sgr14"/>
</dbReference>